<dbReference type="PANTHER" id="PTHR42781">
    <property type="entry name" value="SPERMIDINE/PUTRESCINE IMPORT ATP-BINDING PROTEIN POTA"/>
    <property type="match status" value="1"/>
</dbReference>
<dbReference type="SUPFAM" id="SSF50331">
    <property type="entry name" value="MOP-like"/>
    <property type="match status" value="1"/>
</dbReference>
<dbReference type="Pfam" id="PF08402">
    <property type="entry name" value="TOBE_2"/>
    <property type="match status" value="1"/>
</dbReference>
<dbReference type="InterPro" id="IPR017871">
    <property type="entry name" value="ABC_transporter-like_CS"/>
</dbReference>
<dbReference type="GO" id="GO:0016887">
    <property type="term" value="F:ATP hydrolysis activity"/>
    <property type="evidence" value="ECO:0007669"/>
    <property type="project" value="InterPro"/>
</dbReference>
<dbReference type="InterPro" id="IPR008995">
    <property type="entry name" value="Mo/tungstate-bd_C_term_dom"/>
</dbReference>
<keyword evidence="4" id="KW-0547">Nucleotide-binding</keyword>
<reference evidence="7" key="2">
    <citation type="submission" date="2020-09" db="EMBL/GenBank/DDBJ databases">
        <authorList>
            <person name="Sun Q."/>
            <person name="Zhou Y."/>
        </authorList>
    </citation>
    <scope>NUCLEOTIDE SEQUENCE</scope>
    <source>
        <strain evidence="7">CGMCC 1.15493</strain>
    </source>
</reference>
<keyword evidence="5" id="KW-0067">ATP-binding</keyword>
<evidence type="ECO:0000256" key="1">
    <source>
        <dbReference type="ARBA" id="ARBA00004417"/>
    </source>
</evidence>
<dbReference type="GO" id="GO:0043190">
    <property type="term" value="C:ATP-binding cassette (ABC) transporter complex"/>
    <property type="evidence" value="ECO:0007669"/>
    <property type="project" value="InterPro"/>
</dbReference>
<keyword evidence="8" id="KW-1185">Reference proteome</keyword>
<evidence type="ECO:0000256" key="3">
    <source>
        <dbReference type="ARBA" id="ARBA00022448"/>
    </source>
</evidence>
<evidence type="ECO:0000259" key="6">
    <source>
        <dbReference type="PROSITE" id="PS50893"/>
    </source>
</evidence>
<dbReference type="InterPro" id="IPR027417">
    <property type="entry name" value="P-loop_NTPase"/>
</dbReference>
<evidence type="ECO:0000256" key="5">
    <source>
        <dbReference type="ARBA" id="ARBA00022840"/>
    </source>
</evidence>
<dbReference type="PANTHER" id="PTHR42781:SF4">
    <property type="entry name" value="SPERMIDINE_PUTRESCINE IMPORT ATP-BINDING PROTEIN POTA"/>
    <property type="match status" value="1"/>
</dbReference>
<comment type="subcellular location">
    <subcellularLocation>
        <location evidence="1">Cell inner membrane</location>
        <topology evidence="1">Peripheral membrane protein</topology>
    </subcellularLocation>
</comment>
<protein>
    <submittedName>
        <fullName evidence="7">ABC transporter</fullName>
    </submittedName>
</protein>
<organism evidence="7 8">
    <name type="scientific">Aureimonas glaciei</name>
    <dbReference type="NCBI Taxonomy" id="1776957"/>
    <lineage>
        <taxon>Bacteria</taxon>
        <taxon>Pseudomonadati</taxon>
        <taxon>Pseudomonadota</taxon>
        <taxon>Alphaproteobacteria</taxon>
        <taxon>Hyphomicrobiales</taxon>
        <taxon>Aurantimonadaceae</taxon>
        <taxon>Aureimonas</taxon>
    </lineage>
</organism>
<evidence type="ECO:0000256" key="4">
    <source>
        <dbReference type="ARBA" id="ARBA00022741"/>
    </source>
</evidence>
<evidence type="ECO:0000313" key="7">
    <source>
        <dbReference type="EMBL" id="GGD15176.1"/>
    </source>
</evidence>
<dbReference type="Proteomes" id="UP000613160">
    <property type="component" value="Unassembled WGS sequence"/>
</dbReference>
<gene>
    <name evidence="7" type="ORF">GCM10011335_17480</name>
</gene>
<dbReference type="InterPro" id="IPR050093">
    <property type="entry name" value="ABC_SmlMolc_Importer"/>
</dbReference>
<comment type="similarity">
    <text evidence="2">Belongs to the ABC transporter superfamily.</text>
</comment>
<dbReference type="FunFam" id="3.40.50.300:FF:000042">
    <property type="entry name" value="Maltose/maltodextrin ABC transporter, ATP-binding protein"/>
    <property type="match status" value="1"/>
</dbReference>
<dbReference type="EMBL" id="BMJJ01000003">
    <property type="protein sequence ID" value="GGD15176.1"/>
    <property type="molecule type" value="Genomic_DNA"/>
</dbReference>
<dbReference type="PROSITE" id="PS50893">
    <property type="entry name" value="ABC_TRANSPORTER_2"/>
    <property type="match status" value="1"/>
</dbReference>
<dbReference type="PROSITE" id="PS00211">
    <property type="entry name" value="ABC_TRANSPORTER_1"/>
    <property type="match status" value="1"/>
</dbReference>
<comment type="caution">
    <text evidence="7">The sequence shown here is derived from an EMBL/GenBank/DDBJ whole genome shotgun (WGS) entry which is preliminary data.</text>
</comment>
<proteinExistence type="inferred from homology"/>
<dbReference type="Gene3D" id="3.40.50.300">
    <property type="entry name" value="P-loop containing nucleotide triphosphate hydrolases"/>
    <property type="match status" value="1"/>
</dbReference>
<dbReference type="InterPro" id="IPR003593">
    <property type="entry name" value="AAA+_ATPase"/>
</dbReference>
<evidence type="ECO:0000256" key="2">
    <source>
        <dbReference type="ARBA" id="ARBA00005417"/>
    </source>
</evidence>
<dbReference type="SMART" id="SM00382">
    <property type="entry name" value="AAA"/>
    <property type="match status" value="1"/>
</dbReference>
<dbReference type="GO" id="GO:0005524">
    <property type="term" value="F:ATP binding"/>
    <property type="evidence" value="ECO:0007669"/>
    <property type="project" value="UniProtKB-KW"/>
</dbReference>
<dbReference type="AlphaFoldDB" id="A0A916XVT8"/>
<dbReference type="GO" id="GO:0140359">
    <property type="term" value="F:ABC-type transporter activity"/>
    <property type="evidence" value="ECO:0007669"/>
    <property type="project" value="UniProtKB-ARBA"/>
</dbReference>
<keyword evidence="3" id="KW-0813">Transport</keyword>
<dbReference type="InterPro" id="IPR003439">
    <property type="entry name" value="ABC_transporter-like_ATP-bd"/>
</dbReference>
<feature type="domain" description="ABC transporter" evidence="6">
    <location>
        <begin position="4"/>
        <end position="238"/>
    </location>
</feature>
<dbReference type="RefSeq" id="WP_188850187.1">
    <property type="nucleotide sequence ID" value="NZ_BMJJ01000003.1"/>
</dbReference>
<name>A0A916XVT8_9HYPH</name>
<dbReference type="InterPro" id="IPR013611">
    <property type="entry name" value="Transp-assoc_OB_typ2"/>
</dbReference>
<accession>A0A916XVT8</accession>
<reference evidence="7" key="1">
    <citation type="journal article" date="2014" name="Int. J. Syst. Evol. Microbiol.">
        <title>Complete genome sequence of Corynebacterium casei LMG S-19264T (=DSM 44701T), isolated from a smear-ripened cheese.</title>
        <authorList>
            <consortium name="US DOE Joint Genome Institute (JGI-PGF)"/>
            <person name="Walter F."/>
            <person name="Albersmeier A."/>
            <person name="Kalinowski J."/>
            <person name="Ruckert C."/>
        </authorList>
    </citation>
    <scope>NUCLEOTIDE SEQUENCE</scope>
    <source>
        <strain evidence="7">CGMCC 1.15493</strain>
    </source>
</reference>
<evidence type="ECO:0000313" key="8">
    <source>
        <dbReference type="Proteomes" id="UP000613160"/>
    </source>
</evidence>
<dbReference type="Pfam" id="PF00005">
    <property type="entry name" value="ABC_tran"/>
    <property type="match status" value="1"/>
</dbReference>
<sequence length="348" mass="36397">MTAISVRGVAKRFGATQALADISLDFASGSFTALLGASGCGKTTLLRLIAGFESPDSGEIRLGDDVVADGTRLVAPEHRGVGVVFQSYALWPHMNVGANVAYPLKTRRVGRAESAERVEAVLATVGLHGFAERRIEELSGGQRQRVALARCLVAESKIILFDEPLANLDMHLRASMTVAFREIHERTGTTMVYVTHDQSEALALADRVVVMQAGRVLQADAPGTVYAAPADRTVAGFVGRGFLVAGDVSSCGEGMALVTVAGHSFGARLSAGQGAVLGPATVLLRPETMRLDTVGMAATVIGAIYRGPVFEVLLRTGFGETIAVDCVLPPAIGESVHVAVSDAYIVPG</sequence>
<dbReference type="SUPFAM" id="SSF52540">
    <property type="entry name" value="P-loop containing nucleoside triphosphate hydrolases"/>
    <property type="match status" value="1"/>
</dbReference>